<proteinExistence type="predicted"/>
<name>K2R6R6_MACPH</name>
<accession>K2R6R6</accession>
<dbReference type="InParanoid" id="K2R6R6"/>
<sequence>TVNTEELAYTFLRIILSNYGLLEELILDKNRLFIF</sequence>
<comment type="caution">
    <text evidence="1">The sequence shown here is derived from an EMBL/GenBank/DDBJ whole genome shotgun (WGS) entry which is preliminary data.</text>
</comment>
<dbReference type="VEuPathDB" id="FungiDB:MPH_12985"/>
<protein>
    <submittedName>
        <fullName evidence="1">Uncharacterized protein</fullName>
    </submittedName>
</protein>
<dbReference type="EMBL" id="AHHD01000554">
    <property type="protein sequence ID" value="EKG09938.1"/>
    <property type="molecule type" value="Genomic_DNA"/>
</dbReference>
<feature type="non-terminal residue" evidence="1">
    <location>
        <position position="1"/>
    </location>
</feature>
<evidence type="ECO:0000313" key="1">
    <source>
        <dbReference type="EMBL" id="EKG09938.1"/>
    </source>
</evidence>
<dbReference type="HOGENOM" id="CLU_3371028_0_0_1"/>
<reference evidence="1 2" key="1">
    <citation type="journal article" date="2012" name="BMC Genomics">
        <title>Tools to kill: Genome of one of the most destructive plant pathogenic fungi Macrophomina phaseolina.</title>
        <authorList>
            <person name="Islam M.S."/>
            <person name="Haque M.S."/>
            <person name="Islam M.M."/>
            <person name="Emdad E.M."/>
            <person name="Halim A."/>
            <person name="Hossen Q.M.M."/>
            <person name="Hossain M.Z."/>
            <person name="Ahmed B."/>
            <person name="Rahim S."/>
            <person name="Rahman M.S."/>
            <person name="Alam M.M."/>
            <person name="Hou S."/>
            <person name="Wan X."/>
            <person name="Saito J.A."/>
            <person name="Alam M."/>
        </authorList>
    </citation>
    <scope>NUCLEOTIDE SEQUENCE [LARGE SCALE GENOMIC DNA]</scope>
    <source>
        <strain evidence="1 2">MS6</strain>
    </source>
</reference>
<gene>
    <name evidence="1" type="ORF">MPH_12985</name>
</gene>
<dbReference type="AlphaFoldDB" id="K2R6R6"/>
<organism evidence="1 2">
    <name type="scientific">Macrophomina phaseolina (strain MS6)</name>
    <name type="common">Charcoal rot fungus</name>
    <dbReference type="NCBI Taxonomy" id="1126212"/>
    <lineage>
        <taxon>Eukaryota</taxon>
        <taxon>Fungi</taxon>
        <taxon>Dikarya</taxon>
        <taxon>Ascomycota</taxon>
        <taxon>Pezizomycotina</taxon>
        <taxon>Dothideomycetes</taxon>
        <taxon>Dothideomycetes incertae sedis</taxon>
        <taxon>Botryosphaeriales</taxon>
        <taxon>Botryosphaeriaceae</taxon>
        <taxon>Macrophomina</taxon>
    </lineage>
</organism>
<evidence type="ECO:0000313" key="2">
    <source>
        <dbReference type="Proteomes" id="UP000007129"/>
    </source>
</evidence>
<dbReference type="Proteomes" id="UP000007129">
    <property type="component" value="Unassembled WGS sequence"/>
</dbReference>